<evidence type="ECO:0000313" key="2">
    <source>
        <dbReference type="EMBL" id="CAE7365278.1"/>
    </source>
</evidence>
<dbReference type="InterPro" id="IPR035445">
    <property type="entry name" value="GYF-like_dom_sf"/>
</dbReference>
<dbReference type="SMART" id="SM00444">
    <property type="entry name" value="GYF"/>
    <property type="match status" value="1"/>
</dbReference>
<keyword evidence="3" id="KW-1185">Reference proteome</keyword>
<dbReference type="Pfam" id="PF02213">
    <property type="entry name" value="GYF"/>
    <property type="match status" value="1"/>
</dbReference>
<dbReference type="SUPFAM" id="SSF55277">
    <property type="entry name" value="GYF domain"/>
    <property type="match status" value="1"/>
</dbReference>
<organism evidence="2 3">
    <name type="scientific">Symbiodinium pilosum</name>
    <name type="common">Dinoflagellate</name>
    <dbReference type="NCBI Taxonomy" id="2952"/>
    <lineage>
        <taxon>Eukaryota</taxon>
        <taxon>Sar</taxon>
        <taxon>Alveolata</taxon>
        <taxon>Dinophyceae</taxon>
        <taxon>Suessiales</taxon>
        <taxon>Symbiodiniaceae</taxon>
        <taxon>Symbiodinium</taxon>
    </lineage>
</organism>
<dbReference type="EMBL" id="CAJNIZ010014703">
    <property type="protein sequence ID" value="CAE7365278.1"/>
    <property type="molecule type" value="Genomic_DNA"/>
</dbReference>
<dbReference type="PROSITE" id="PS50829">
    <property type="entry name" value="GYF"/>
    <property type="match status" value="1"/>
</dbReference>
<evidence type="ECO:0000259" key="1">
    <source>
        <dbReference type="PROSITE" id="PS50829"/>
    </source>
</evidence>
<protein>
    <recommendedName>
        <fullName evidence="1">GYF domain-containing protein</fullName>
    </recommendedName>
</protein>
<dbReference type="Proteomes" id="UP000649617">
    <property type="component" value="Unassembled WGS sequence"/>
</dbReference>
<feature type="domain" description="GYF" evidence="1">
    <location>
        <begin position="6"/>
        <end position="63"/>
    </location>
</feature>
<sequence>MGDPDRLQWYYVDRTGQEFGPFRTSKMRSWFSQGFFPIGDELLVRLGDWPPEAIHVPSESGLHMRSHAYAGEVCGSNESSESGAQILFRPASRTWQLGSQTSRRRFSRDCKTARPVCCMLLGTYISYSFHSLMTPAVQLNRCMSDLTDSCVSLLHR</sequence>
<dbReference type="AlphaFoldDB" id="A0A812Q5I7"/>
<dbReference type="Gene3D" id="3.30.1490.40">
    <property type="match status" value="1"/>
</dbReference>
<comment type="caution">
    <text evidence="2">The sequence shown here is derived from an EMBL/GenBank/DDBJ whole genome shotgun (WGS) entry which is preliminary data.</text>
</comment>
<accession>A0A812Q5I7</accession>
<reference evidence="2" key="1">
    <citation type="submission" date="2021-02" db="EMBL/GenBank/DDBJ databases">
        <authorList>
            <person name="Dougan E. K."/>
            <person name="Rhodes N."/>
            <person name="Thang M."/>
            <person name="Chan C."/>
        </authorList>
    </citation>
    <scope>NUCLEOTIDE SEQUENCE</scope>
</reference>
<evidence type="ECO:0000313" key="3">
    <source>
        <dbReference type="Proteomes" id="UP000649617"/>
    </source>
</evidence>
<gene>
    <name evidence="2" type="ORF">SPIL2461_LOCUS8813</name>
</gene>
<dbReference type="OrthoDB" id="448619at2759"/>
<proteinExistence type="predicted"/>
<dbReference type="InterPro" id="IPR003169">
    <property type="entry name" value="GYF"/>
</dbReference>
<name>A0A812Q5I7_SYMPI</name>